<accession>A0A258D3C0</accession>
<evidence type="ECO:0000313" key="2">
    <source>
        <dbReference type="EMBL" id="OYX02430.1"/>
    </source>
</evidence>
<proteinExistence type="predicted"/>
<name>A0A258D3C0_CAUVI</name>
<keyword evidence="1" id="KW-0472">Membrane</keyword>
<dbReference type="EMBL" id="NCDQ01000189">
    <property type="protein sequence ID" value="OYX02430.1"/>
    <property type="molecule type" value="Genomic_DNA"/>
</dbReference>
<gene>
    <name evidence="2" type="ORF">B7Z12_12130</name>
</gene>
<dbReference type="Proteomes" id="UP000215616">
    <property type="component" value="Unassembled WGS sequence"/>
</dbReference>
<organism evidence="2 3">
    <name type="scientific">Caulobacter vibrioides</name>
    <name type="common">Caulobacter crescentus</name>
    <dbReference type="NCBI Taxonomy" id="155892"/>
    <lineage>
        <taxon>Bacteria</taxon>
        <taxon>Pseudomonadati</taxon>
        <taxon>Pseudomonadota</taxon>
        <taxon>Alphaproteobacteria</taxon>
        <taxon>Caulobacterales</taxon>
        <taxon>Caulobacteraceae</taxon>
        <taxon>Caulobacter</taxon>
    </lineage>
</organism>
<dbReference type="AlphaFoldDB" id="A0A258D3C0"/>
<comment type="caution">
    <text evidence="2">The sequence shown here is derived from an EMBL/GenBank/DDBJ whole genome shotgun (WGS) entry which is preliminary data.</text>
</comment>
<evidence type="ECO:0000256" key="1">
    <source>
        <dbReference type="SAM" id="Phobius"/>
    </source>
</evidence>
<sequence>MAEGANRGGNSGLAFIVGALVVVVAVLAFFVMSGGFTQEKKVDVDISASAPKLPEAPKPVGG</sequence>
<keyword evidence="1" id="KW-1133">Transmembrane helix</keyword>
<feature type="transmembrane region" description="Helical" evidence="1">
    <location>
        <begin position="12"/>
        <end position="31"/>
    </location>
</feature>
<evidence type="ECO:0000313" key="3">
    <source>
        <dbReference type="Proteomes" id="UP000215616"/>
    </source>
</evidence>
<keyword evidence="1" id="KW-0812">Transmembrane</keyword>
<protein>
    <submittedName>
        <fullName evidence="2">Uncharacterized protein</fullName>
    </submittedName>
</protein>
<reference evidence="2 3" key="1">
    <citation type="submission" date="2017-03" db="EMBL/GenBank/DDBJ databases">
        <title>Lifting the veil on microbial sulfur biogeochemistry in mining wastewaters.</title>
        <authorList>
            <person name="Kantor R.S."/>
            <person name="Colenbrander Nelson T."/>
            <person name="Marshall S."/>
            <person name="Bennett D."/>
            <person name="Apte S."/>
            <person name="Camacho D."/>
            <person name="Thomas B.C."/>
            <person name="Warren L.A."/>
            <person name="Banfield J.F."/>
        </authorList>
    </citation>
    <scope>NUCLEOTIDE SEQUENCE [LARGE SCALE GENOMIC DNA]</scope>
    <source>
        <strain evidence="2">32-67-7</strain>
    </source>
</reference>